<evidence type="ECO:0000256" key="4">
    <source>
        <dbReference type="ARBA" id="ARBA00022737"/>
    </source>
</evidence>
<keyword evidence="6" id="KW-1185">Reference proteome</keyword>
<dbReference type="SUPFAM" id="SSF48439">
    <property type="entry name" value="Protein prenylyltransferase"/>
    <property type="match status" value="1"/>
</dbReference>
<evidence type="ECO:0000256" key="1">
    <source>
        <dbReference type="ARBA" id="ARBA00006734"/>
    </source>
</evidence>
<dbReference type="Gene3D" id="1.25.40.120">
    <property type="entry name" value="Protein prenylyltransferase"/>
    <property type="match status" value="1"/>
</dbReference>
<dbReference type="Pfam" id="PF01239">
    <property type="entry name" value="PPTA"/>
    <property type="match status" value="2"/>
</dbReference>
<keyword evidence="4" id="KW-0677">Repeat</keyword>
<accession>A0A4P9ZTI1</accession>
<evidence type="ECO:0000313" key="5">
    <source>
        <dbReference type="EMBL" id="RKP35840.1"/>
    </source>
</evidence>
<sequence>MSTGIQSPQLYCLEHKVKKTYIKGHAKSTALLLHELRFTKLTLSIPKYSSCEDIWAHRKWAYRQLQSQIPIDNYVALLNADFALCDRSAAIYLRSYYSWNYRQFLLDCLLECLDGPLATRTVAHYITIGRILWHAWAANHLWIRLHIGDYSACNFTISCVKALGLWLQLAERVFVPQKIGLVVCSDQQLLDIPELQAVYRLLDLCIPNQAPSYSHQLIMEMVGIFELLFTEDLLRLYPDYESIWYHYRNATSLYLQYQFGTIKQSRPISCWGTSLVNHVDEVWPQMQRDLDVIGIQLTLDDTEPARGIRGFSENRECPIPLTEAARTLICEWEKVRHTPGASSETCLNSFISTCTTVDRHRIQYEIWLRLQPEYLDHSRLLP</sequence>
<dbReference type="AlphaFoldDB" id="A0A4P9ZTI1"/>
<keyword evidence="3" id="KW-0808">Transferase</keyword>
<dbReference type="PANTHER" id="PTHR11129:SF3">
    <property type="entry name" value="PROTEIN PRENYLTRANSFERASE ALPHA SUBUNIT REPEAT-CONTAINING PROTEIN 1"/>
    <property type="match status" value="1"/>
</dbReference>
<dbReference type="PANTHER" id="PTHR11129">
    <property type="entry name" value="PROTEIN FARNESYLTRANSFERASE ALPHA SUBUNIT/RAB GERANYLGERANYL TRANSFERASE ALPHA SUBUNIT"/>
    <property type="match status" value="1"/>
</dbReference>
<evidence type="ECO:0000256" key="2">
    <source>
        <dbReference type="ARBA" id="ARBA00022602"/>
    </source>
</evidence>
<evidence type="ECO:0000256" key="3">
    <source>
        <dbReference type="ARBA" id="ARBA00022679"/>
    </source>
</evidence>
<dbReference type="InterPro" id="IPR002088">
    <property type="entry name" value="Prenyl_trans_a"/>
</dbReference>
<reference evidence="6" key="1">
    <citation type="journal article" date="2018" name="Nat. Microbiol.">
        <title>Leveraging single-cell genomics to expand the fungal tree of life.</title>
        <authorList>
            <person name="Ahrendt S.R."/>
            <person name="Quandt C.A."/>
            <person name="Ciobanu D."/>
            <person name="Clum A."/>
            <person name="Salamov A."/>
            <person name="Andreopoulos B."/>
            <person name="Cheng J.F."/>
            <person name="Woyke T."/>
            <person name="Pelin A."/>
            <person name="Henrissat B."/>
            <person name="Reynolds N.K."/>
            <person name="Benny G.L."/>
            <person name="Smith M.E."/>
            <person name="James T.Y."/>
            <person name="Grigoriev I.V."/>
        </authorList>
    </citation>
    <scope>NUCLEOTIDE SEQUENCE [LARGE SCALE GENOMIC DNA]</scope>
    <source>
        <strain evidence="6">RSA 468</strain>
    </source>
</reference>
<dbReference type="GO" id="GO:0005737">
    <property type="term" value="C:cytoplasm"/>
    <property type="evidence" value="ECO:0007669"/>
    <property type="project" value="TreeGrafter"/>
</dbReference>
<name>A0A4P9ZTI1_9FUNG</name>
<keyword evidence="2" id="KW-0637">Prenyltransferase</keyword>
<proteinExistence type="inferred from homology"/>
<dbReference type="EMBL" id="ML002774">
    <property type="protein sequence ID" value="RKP35840.1"/>
    <property type="molecule type" value="Genomic_DNA"/>
</dbReference>
<dbReference type="Proteomes" id="UP000268162">
    <property type="component" value="Unassembled WGS sequence"/>
</dbReference>
<comment type="similarity">
    <text evidence="1">Belongs to the protein prenyltransferase subunit alpha family.</text>
</comment>
<protein>
    <submittedName>
        <fullName evidence="5">Uncharacterized protein</fullName>
    </submittedName>
</protein>
<evidence type="ECO:0000313" key="6">
    <source>
        <dbReference type="Proteomes" id="UP000268162"/>
    </source>
</evidence>
<gene>
    <name evidence="5" type="ORF">BJ085DRAFT_28430</name>
</gene>
<dbReference type="GO" id="GO:0008318">
    <property type="term" value="F:protein prenyltransferase activity"/>
    <property type="evidence" value="ECO:0007669"/>
    <property type="project" value="InterPro"/>
</dbReference>
<organism evidence="5 6">
    <name type="scientific">Dimargaris cristalligena</name>
    <dbReference type="NCBI Taxonomy" id="215637"/>
    <lineage>
        <taxon>Eukaryota</taxon>
        <taxon>Fungi</taxon>
        <taxon>Fungi incertae sedis</taxon>
        <taxon>Zoopagomycota</taxon>
        <taxon>Kickxellomycotina</taxon>
        <taxon>Dimargaritomycetes</taxon>
        <taxon>Dimargaritales</taxon>
        <taxon>Dimargaritaceae</taxon>
        <taxon>Dimargaris</taxon>
    </lineage>
</organism>